<dbReference type="SUPFAM" id="SSF110921">
    <property type="entry name" value="2-isopropylmalate synthase LeuA, allosteric (dimerisation) domain"/>
    <property type="match status" value="1"/>
</dbReference>
<dbReference type="SUPFAM" id="SSF89000">
    <property type="entry name" value="post-HMGL domain-like"/>
    <property type="match status" value="1"/>
</dbReference>
<dbReference type="PROSITE" id="PS50991">
    <property type="entry name" value="PYR_CT"/>
    <property type="match status" value="1"/>
</dbReference>
<dbReference type="PANTHER" id="PTHR46911">
    <property type="match status" value="1"/>
</dbReference>
<dbReference type="InterPro" id="IPR013785">
    <property type="entry name" value="Aldolase_TIM"/>
</dbReference>
<evidence type="ECO:0000256" key="2">
    <source>
        <dbReference type="ARBA" id="ARBA00004689"/>
    </source>
</evidence>
<dbReference type="InterPro" id="IPR054692">
    <property type="entry name" value="LeuA-like_post-cat"/>
</dbReference>
<keyword evidence="8 10" id="KW-0479">Metal-binding</keyword>
<dbReference type="Pfam" id="PF22615">
    <property type="entry name" value="IPMS_D2"/>
    <property type="match status" value="1"/>
</dbReference>
<dbReference type="Proteomes" id="UP001447842">
    <property type="component" value="Chromosome"/>
</dbReference>
<feature type="binding site" evidence="10">
    <location>
        <position position="243"/>
    </location>
    <ligand>
        <name>Mg(2+)</name>
        <dbReference type="ChEBI" id="CHEBI:18420"/>
    </ligand>
</feature>
<dbReference type="SUPFAM" id="SSF51569">
    <property type="entry name" value="Aldolase"/>
    <property type="match status" value="1"/>
</dbReference>
<evidence type="ECO:0000256" key="10">
    <source>
        <dbReference type="HAMAP-Rule" id="MF_00572"/>
    </source>
</evidence>
<keyword evidence="6 10" id="KW-0028">Amino-acid biosynthesis</keyword>
<dbReference type="RefSeq" id="WP_345970623.1">
    <property type="nucleotide sequence ID" value="NZ_CP147920.1"/>
</dbReference>
<reference evidence="12 13" key="1">
    <citation type="submission" date="2024-03" db="EMBL/GenBank/DDBJ databases">
        <title>Sulfurimonas sp. HSL3-1.</title>
        <authorList>
            <person name="Wang S."/>
        </authorList>
    </citation>
    <scope>NUCLEOTIDE SEQUENCE [LARGE SCALE GENOMIC DNA]</scope>
    <source>
        <strain evidence="12 13">HSL3-1</strain>
    </source>
</reference>
<dbReference type="CDD" id="cd07942">
    <property type="entry name" value="DRE_TIM_LeuA"/>
    <property type="match status" value="1"/>
</dbReference>
<dbReference type="InterPro" id="IPR039371">
    <property type="entry name" value="LeuA_N_DRE-TIM"/>
</dbReference>
<dbReference type="SMART" id="SM00917">
    <property type="entry name" value="LeuA_dimer"/>
    <property type="match status" value="1"/>
</dbReference>
<dbReference type="Gene3D" id="3.30.160.270">
    <property type="match status" value="1"/>
</dbReference>
<dbReference type="InterPro" id="IPR013709">
    <property type="entry name" value="2-isopropylmalate_synth_dimer"/>
</dbReference>
<keyword evidence="5 10" id="KW-0432">Leucine biosynthesis</keyword>
<comment type="similarity">
    <text evidence="3 10">Belongs to the alpha-IPM synthase/homocitrate synthase family. LeuA type 2 subfamily.</text>
</comment>
<feature type="binding site" evidence="10">
    <location>
        <position position="245"/>
    </location>
    <ligand>
        <name>Mg(2+)</name>
        <dbReference type="ChEBI" id="CHEBI:18420"/>
    </ligand>
</feature>
<dbReference type="InterPro" id="IPR000891">
    <property type="entry name" value="PYR_CT"/>
</dbReference>
<dbReference type="HAMAP" id="MF_00572">
    <property type="entry name" value="LeuA_type2"/>
    <property type="match status" value="1"/>
</dbReference>
<evidence type="ECO:0000256" key="3">
    <source>
        <dbReference type="ARBA" id="ARBA00009767"/>
    </source>
</evidence>
<keyword evidence="7 10" id="KW-0808">Transferase</keyword>
<comment type="catalytic activity">
    <reaction evidence="1 10">
        <text>3-methyl-2-oxobutanoate + acetyl-CoA + H2O = (2S)-2-isopropylmalate + CoA + H(+)</text>
        <dbReference type="Rhea" id="RHEA:21524"/>
        <dbReference type="ChEBI" id="CHEBI:1178"/>
        <dbReference type="ChEBI" id="CHEBI:11851"/>
        <dbReference type="ChEBI" id="CHEBI:15377"/>
        <dbReference type="ChEBI" id="CHEBI:15378"/>
        <dbReference type="ChEBI" id="CHEBI:57287"/>
        <dbReference type="ChEBI" id="CHEBI:57288"/>
        <dbReference type="EC" id="2.3.3.13"/>
    </reaction>
</comment>
<evidence type="ECO:0000256" key="4">
    <source>
        <dbReference type="ARBA" id="ARBA00012973"/>
    </source>
</evidence>
<evidence type="ECO:0000313" key="13">
    <source>
        <dbReference type="Proteomes" id="UP001447842"/>
    </source>
</evidence>
<keyword evidence="10" id="KW-0963">Cytoplasm</keyword>
<dbReference type="InterPro" id="IPR005668">
    <property type="entry name" value="IPM_Synthase"/>
</dbReference>
<keyword evidence="13" id="KW-1185">Reference proteome</keyword>
<name>A0ABZ3HCN4_9BACT</name>
<accession>A0ABZ3HCN4</accession>
<keyword evidence="10" id="KW-0460">Magnesium</keyword>
<evidence type="ECO:0000256" key="7">
    <source>
        <dbReference type="ARBA" id="ARBA00022679"/>
    </source>
</evidence>
<dbReference type="EC" id="2.3.3.13" evidence="4 10"/>
<evidence type="ECO:0000256" key="9">
    <source>
        <dbReference type="ARBA" id="ARBA00023304"/>
    </source>
</evidence>
<feature type="domain" description="Pyruvate carboxyltransferase" evidence="11">
    <location>
        <begin position="31"/>
        <end position="304"/>
    </location>
</feature>
<feature type="binding site" evidence="10">
    <location>
        <position position="40"/>
    </location>
    <ligand>
        <name>Mg(2+)</name>
        <dbReference type="ChEBI" id="CHEBI:18420"/>
    </ligand>
</feature>
<proteinExistence type="inferred from homology"/>
<gene>
    <name evidence="10 12" type="primary">leuA</name>
    <name evidence="12" type="ORF">WCY31_02115</name>
</gene>
<dbReference type="NCBIfam" id="TIGR00970">
    <property type="entry name" value="leuA_yeast"/>
    <property type="match status" value="1"/>
</dbReference>
<comment type="subcellular location">
    <subcellularLocation>
        <location evidence="10">Cytoplasm</location>
    </subcellularLocation>
</comment>
<comment type="cofactor">
    <cofactor evidence="10">
        <name>Mg(2+)</name>
        <dbReference type="ChEBI" id="CHEBI:18420"/>
    </cofactor>
</comment>
<evidence type="ECO:0000259" key="11">
    <source>
        <dbReference type="PROSITE" id="PS50991"/>
    </source>
</evidence>
<protein>
    <recommendedName>
        <fullName evidence="4 10">2-isopropylmalate synthase</fullName>
        <ecNumber evidence="4 10">2.3.3.13</ecNumber>
    </recommendedName>
    <alternativeName>
        <fullName evidence="10">Alpha-IPM synthase</fullName>
    </alternativeName>
    <alternativeName>
        <fullName evidence="10">Alpha-isopropylmalate synthase</fullName>
    </alternativeName>
</protein>
<dbReference type="EMBL" id="CP147920">
    <property type="protein sequence ID" value="XAU15503.1"/>
    <property type="molecule type" value="Genomic_DNA"/>
</dbReference>
<dbReference type="InterPro" id="IPR002034">
    <property type="entry name" value="AIPM/Hcit_synth_CS"/>
</dbReference>
<dbReference type="InterPro" id="IPR036230">
    <property type="entry name" value="LeuA_allosteric_dom_sf"/>
</dbReference>
<dbReference type="PROSITE" id="PS00816">
    <property type="entry name" value="AIPM_HOMOCIT_SYNTH_2"/>
    <property type="match status" value="1"/>
</dbReference>
<feature type="region of interest" description="Regulatory domain" evidence="10">
    <location>
        <begin position="438"/>
        <end position="556"/>
    </location>
</feature>
<evidence type="ECO:0000256" key="8">
    <source>
        <dbReference type="ARBA" id="ARBA00022723"/>
    </source>
</evidence>
<organism evidence="12 13">
    <name type="scientific">Sulfurimonas diazotrophicus</name>
    <dbReference type="NCBI Taxonomy" id="3131939"/>
    <lineage>
        <taxon>Bacteria</taxon>
        <taxon>Pseudomonadati</taxon>
        <taxon>Campylobacterota</taxon>
        <taxon>Epsilonproteobacteria</taxon>
        <taxon>Campylobacterales</taxon>
        <taxon>Sulfurimonadaceae</taxon>
        <taxon>Sulfurimonas</taxon>
    </lineage>
</organism>
<evidence type="ECO:0000256" key="5">
    <source>
        <dbReference type="ARBA" id="ARBA00022430"/>
    </source>
</evidence>
<evidence type="ECO:0000313" key="12">
    <source>
        <dbReference type="EMBL" id="XAU15503.1"/>
    </source>
</evidence>
<evidence type="ECO:0000256" key="6">
    <source>
        <dbReference type="ARBA" id="ARBA00022605"/>
    </source>
</evidence>
<dbReference type="Gene3D" id="3.20.20.70">
    <property type="entry name" value="Aldolase class I"/>
    <property type="match status" value="1"/>
</dbReference>
<keyword evidence="9 10" id="KW-0100">Branched-chain amino acid biosynthesis</keyword>
<dbReference type="NCBIfam" id="NF002991">
    <property type="entry name" value="PRK03739.1"/>
    <property type="match status" value="1"/>
</dbReference>
<keyword evidence="12" id="KW-0012">Acyltransferase</keyword>
<feature type="binding site" evidence="10">
    <location>
        <position position="279"/>
    </location>
    <ligand>
        <name>Mg(2+)</name>
        <dbReference type="ChEBI" id="CHEBI:18420"/>
    </ligand>
</feature>
<dbReference type="GO" id="GO:0003852">
    <property type="term" value="F:2-isopropylmalate synthase activity"/>
    <property type="evidence" value="ECO:0007669"/>
    <property type="project" value="UniProtKB-EC"/>
</dbReference>
<sequence>MKNAQSGKYRPYPKIDLPQRQWPDNTIDKAPLWCSVDLRDGNQALVTPMNLDQKLELFDLLLKLGFKHIEVGFPSASKVEFDFLRTLVERGLIPDDVTIQVLVQAREHLIDKTFEALQGVKKAIVHLYNSTSTAQRKIVFKKEQDDITALALEGVDMVKSRAASFDGEITLEYSPESFTGTEMEFAAQICNAVTARWGISAERPVIINLPATVEMATPNIYADQIEWMSRHLDNREHILISTHTHNDRGTSVAATELALLAGADRVEGTLLSNGERTGNVDIITLALNMYTQGVDPGLDFGDVNTVVDVVERCTDIETHVRHPYVGELVYTAFSGSHQDAINKGLAYQRAKSEPFWEVPYLPIDPADVGRTYESIIRINSQSGKGGVAYILEDKFGYQLPKKMHPEIGRIVQGITDVEGRELTAEEILGIFEKTYFEVPQYIEFVDMAVNSETSKSGIVTVKLTYRFEGEEITSTGQGNGPIDACRKALGEKFPHAFVLRSYSEHSCGEQSSAKAVAYIEIETEDFGAFFGVGRDNDITIAGVMAMFSALNRAYHS</sequence>
<dbReference type="Pfam" id="PF08502">
    <property type="entry name" value="LeuA_dimer"/>
    <property type="match status" value="1"/>
</dbReference>
<comment type="pathway">
    <text evidence="2 10">Amino-acid biosynthesis; L-leucine biosynthesis; L-leucine from 3-methyl-2-oxobutanoate: step 1/4.</text>
</comment>
<dbReference type="PROSITE" id="PS00815">
    <property type="entry name" value="AIPM_HOMOCIT_SYNTH_1"/>
    <property type="match status" value="1"/>
</dbReference>
<dbReference type="Pfam" id="PF00682">
    <property type="entry name" value="HMGL-like"/>
    <property type="match status" value="1"/>
</dbReference>
<evidence type="ECO:0000256" key="1">
    <source>
        <dbReference type="ARBA" id="ARBA00000064"/>
    </source>
</evidence>
<comment type="subunit">
    <text evidence="10">Homodimer.</text>
</comment>
<dbReference type="PANTHER" id="PTHR46911:SF1">
    <property type="entry name" value="2-ISOPROPYLMALATE SYNTHASE"/>
    <property type="match status" value="1"/>
</dbReference>
<comment type="function">
    <text evidence="10">Catalyzes the condensation of the acetyl group of acetyl-CoA with 3-methyl-2-oxobutanoate (2-ketoisovalerate) to form 3-carboxy-3-hydroxy-4-methylpentanoate (2-isopropylmalate).</text>
</comment>